<dbReference type="EMBL" id="BLLK01000069">
    <property type="protein sequence ID" value="GFH59982.1"/>
    <property type="molecule type" value="Genomic_DNA"/>
</dbReference>
<accession>A0AAD3D8P5</accession>
<keyword evidence="5" id="KW-0175">Coiled coil</keyword>
<dbReference type="InterPro" id="IPR023214">
    <property type="entry name" value="HAD_sf"/>
</dbReference>
<dbReference type="Gene3D" id="3.40.50.1000">
    <property type="entry name" value="HAD superfamily/HAD-like"/>
    <property type="match status" value="1"/>
</dbReference>
<name>A0AAD3D8P5_9STRA</name>
<evidence type="ECO:0000256" key="1">
    <source>
        <dbReference type="ARBA" id="ARBA00009589"/>
    </source>
</evidence>
<gene>
    <name evidence="7" type="ORF">CTEN210_16458</name>
</gene>
<evidence type="ECO:0000256" key="5">
    <source>
        <dbReference type="SAM" id="Coils"/>
    </source>
</evidence>
<keyword evidence="4" id="KW-0460">Magnesium</keyword>
<dbReference type="PANTHER" id="PTHR12103">
    <property type="entry name" value="5'-NUCLEOTIDASE DOMAIN-CONTAINING"/>
    <property type="match status" value="1"/>
</dbReference>
<organism evidence="7 8">
    <name type="scientific">Chaetoceros tenuissimus</name>
    <dbReference type="NCBI Taxonomy" id="426638"/>
    <lineage>
        <taxon>Eukaryota</taxon>
        <taxon>Sar</taxon>
        <taxon>Stramenopiles</taxon>
        <taxon>Ochrophyta</taxon>
        <taxon>Bacillariophyta</taxon>
        <taxon>Coscinodiscophyceae</taxon>
        <taxon>Chaetocerotophycidae</taxon>
        <taxon>Chaetocerotales</taxon>
        <taxon>Chaetocerotaceae</taxon>
        <taxon>Chaetoceros</taxon>
    </lineage>
</organism>
<keyword evidence="8" id="KW-1185">Reference proteome</keyword>
<proteinExistence type="inferred from homology"/>
<comment type="similarity">
    <text evidence="1">Belongs to the 5'(3')-deoxyribonucleotidase family.</text>
</comment>
<dbReference type="InterPro" id="IPR036412">
    <property type="entry name" value="HAD-like_sf"/>
</dbReference>
<dbReference type="GO" id="GO:0046872">
    <property type="term" value="F:metal ion binding"/>
    <property type="evidence" value="ECO:0007669"/>
    <property type="project" value="UniProtKB-KW"/>
</dbReference>
<dbReference type="FunFam" id="3.40.50.1000:FF:000176">
    <property type="entry name" value="5'-nucleotidase domain-containing protein, putative"/>
    <property type="match status" value="1"/>
</dbReference>
<evidence type="ECO:0000313" key="8">
    <source>
        <dbReference type="Proteomes" id="UP001054902"/>
    </source>
</evidence>
<dbReference type="InterPro" id="IPR008380">
    <property type="entry name" value="HAD-SF_hydro_IG_5-nucl"/>
</dbReference>
<evidence type="ECO:0000256" key="2">
    <source>
        <dbReference type="ARBA" id="ARBA00022723"/>
    </source>
</evidence>
<sequence length="606" mass="69584">MIKSRSFIVASLLLLQQNAKEAAAFTSTPYTTRSPIQSVTHKHTKVVQPLLVSIDPIEEATGTSSPSTNGELSNAFTTLPRHSINQDVNDSLEKIEQTVRRLYDESVNIRNEIEASYVFEEDVVSESDRVYANSYVDLGKVEIVGFDYDYTLVTYRKELLRLIYDMALKRLVNDFQYPDEMLEADMKFDPKFSVRGLAVDRETGWICHLSYTHKVAVAYEGRKKVSRERLMKEYTGKRALKPTERKKRLKPLNDLFSMAECCLIADAVQFFKDRDIPFCPRNLVVDILGAIGSTHISGDFHRLVAAKPEVYFEDNPHLKEVLQKLKDSGKRMIFVSNSPFWYVDAGMKYVIGDQWQNMWDAVVVSAGKPRFYTETTRPFREVNKETNKMEFKRVNKIEQGRVYSDGCLTELTKCLDWYSAAQTDNDMEDEDLKMNVSGGGSLTSPNVLYIGDSLFADLVDAKRDFGWTTAAVTPEVMWENDFAEKVQFTNAQNVIDLLLLNLKEVQDVMGNGVRSKEDIEVITKLERMVAMWREQQNTLLGNPFGSVFRAKYQPSLFAHSLRRYCDLYMPNISALRHYSPQHRFYPEDARLLSHEIQATNPDCWDL</sequence>
<feature type="coiled-coil region" evidence="5">
    <location>
        <begin position="85"/>
        <end position="112"/>
    </location>
</feature>
<dbReference type="PANTHER" id="PTHR12103:SF12">
    <property type="entry name" value="FI20020P1"/>
    <property type="match status" value="1"/>
</dbReference>
<evidence type="ECO:0000256" key="3">
    <source>
        <dbReference type="ARBA" id="ARBA00022801"/>
    </source>
</evidence>
<dbReference type="NCBIfam" id="TIGR02244">
    <property type="entry name" value="HAD-IG-Ncltidse"/>
    <property type="match status" value="1"/>
</dbReference>
<keyword evidence="3" id="KW-0378">Hydrolase</keyword>
<comment type="caution">
    <text evidence="7">The sequence shown here is derived from an EMBL/GenBank/DDBJ whole genome shotgun (WGS) entry which is preliminary data.</text>
</comment>
<protein>
    <recommendedName>
        <fullName evidence="9">5'-nucleotidase</fullName>
    </recommendedName>
</protein>
<dbReference type="SUPFAM" id="SSF56784">
    <property type="entry name" value="HAD-like"/>
    <property type="match status" value="1"/>
</dbReference>
<reference evidence="7 8" key="1">
    <citation type="journal article" date="2021" name="Sci. Rep.">
        <title>The genome of the diatom Chaetoceros tenuissimus carries an ancient integrated fragment of an extant virus.</title>
        <authorList>
            <person name="Hongo Y."/>
            <person name="Kimura K."/>
            <person name="Takaki Y."/>
            <person name="Yoshida Y."/>
            <person name="Baba S."/>
            <person name="Kobayashi G."/>
            <person name="Nagasaki K."/>
            <person name="Hano T."/>
            <person name="Tomaru Y."/>
        </authorList>
    </citation>
    <scope>NUCLEOTIDE SEQUENCE [LARGE SCALE GENOMIC DNA]</scope>
    <source>
        <strain evidence="7 8">NIES-3715</strain>
    </source>
</reference>
<evidence type="ECO:0000313" key="7">
    <source>
        <dbReference type="EMBL" id="GFH59982.1"/>
    </source>
</evidence>
<keyword evidence="2" id="KW-0479">Metal-binding</keyword>
<dbReference type="AlphaFoldDB" id="A0AAD3D8P5"/>
<evidence type="ECO:0000256" key="6">
    <source>
        <dbReference type="SAM" id="SignalP"/>
    </source>
</evidence>
<feature type="signal peptide" evidence="6">
    <location>
        <begin position="1"/>
        <end position="24"/>
    </location>
</feature>
<dbReference type="Pfam" id="PF05761">
    <property type="entry name" value="5_nucleotid"/>
    <property type="match status" value="2"/>
</dbReference>
<evidence type="ECO:0008006" key="9">
    <source>
        <dbReference type="Google" id="ProtNLM"/>
    </source>
</evidence>
<evidence type="ECO:0000256" key="4">
    <source>
        <dbReference type="ARBA" id="ARBA00022842"/>
    </source>
</evidence>
<dbReference type="GO" id="GO:0008253">
    <property type="term" value="F:5'-nucleotidase activity"/>
    <property type="evidence" value="ECO:0007669"/>
    <property type="project" value="TreeGrafter"/>
</dbReference>
<feature type="chain" id="PRO_5041967694" description="5'-nucleotidase" evidence="6">
    <location>
        <begin position="25"/>
        <end position="606"/>
    </location>
</feature>
<dbReference type="Proteomes" id="UP001054902">
    <property type="component" value="Unassembled WGS sequence"/>
</dbReference>
<keyword evidence="6" id="KW-0732">Signal</keyword>